<gene>
    <name evidence="4" type="ORF">CO030_01745</name>
</gene>
<dbReference type="AlphaFoldDB" id="A0A2M8FA86"/>
<accession>A0A2M8FA86</accession>
<dbReference type="InterPro" id="IPR016181">
    <property type="entry name" value="Acyl_CoA_acyltransferase"/>
</dbReference>
<dbReference type="PANTHER" id="PTHR43877">
    <property type="entry name" value="AMINOALKYLPHOSPHONATE N-ACETYLTRANSFERASE-RELATED-RELATED"/>
    <property type="match status" value="1"/>
</dbReference>
<proteinExistence type="predicted"/>
<organism evidence="4 5">
    <name type="scientific">Candidatus Magasanikbacteria bacterium CG_4_9_14_0_2_um_filter_42_11</name>
    <dbReference type="NCBI Taxonomy" id="1974643"/>
    <lineage>
        <taxon>Bacteria</taxon>
        <taxon>Candidatus Magasanikiibacteriota</taxon>
    </lineage>
</organism>
<dbReference type="EMBL" id="PFRH01000062">
    <property type="protein sequence ID" value="PJC52637.1"/>
    <property type="molecule type" value="Genomic_DNA"/>
</dbReference>
<reference evidence="5" key="1">
    <citation type="submission" date="2017-09" db="EMBL/GenBank/DDBJ databases">
        <title>Depth-based differentiation of microbial function through sediment-hosted aquifers and enrichment of novel symbionts in the deep terrestrial subsurface.</title>
        <authorList>
            <person name="Probst A.J."/>
            <person name="Ladd B."/>
            <person name="Jarett J.K."/>
            <person name="Geller-Mcgrath D.E."/>
            <person name="Sieber C.M.K."/>
            <person name="Emerson J.B."/>
            <person name="Anantharaman K."/>
            <person name="Thomas B.C."/>
            <person name="Malmstrom R."/>
            <person name="Stieglmeier M."/>
            <person name="Klingl A."/>
            <person name="Woyke T."/>
            <person name="Ryan C.M."/>
            <person name="Banfield J.F."/>
        </authorList>
    </citation>
    <scope>NUCLEOTIDE SEQUENCE [LARGE SCALE GENOMIC DNA]</scope>
</reference>
<evidence type="ECO:0000313" key="5">
    <source>
        <dbReference type="Proteomes" id="UP000231456"/>
    </source>
</evidence>
<dbReference type="Proteomes" id="UP000231456">
    <property type="component" value="Unassembled WGS sequence"/>
</dbReference>
<dbReference type="CDD" id="cd04301">
    <property type="entry name" value="NAT_SF"/>
    <property type="match status" value="1"/>
</dbReference>
<dbReference type="Pfam" id="PF00583">
    <property type="entry name" value="Acetyltransf_1"/>
    <property type="match status" value="1"/>
</dbReference>
<sequence length="111" mass="12739">MDIQSQEIQTKAIKYTMKENGEVIGRVSLFFITNDLHGEPYGLVEDVFVNDAYRGKGIGTMLLQHVIDEAKKQGCRKLLAQSRYGKNGVHLLYERLGFTDHGKNFRMDFVR</sequence>
<keyword evidence="1 4" id="KW-0808">Transferase</keyword>
<dbReference type="PROSITE" id="PS51186">
    <property type="entry name" value="GNAT"/>
    <property type="match status" value="1"/>
</dbReference>
<dbReference type="InterPro" id="IPR000182">
    <property type="entry name" value="GNAT_dom"/>
</dbReference>
<evidence type="ECO:0000256" key="2">
    <source>
        <dbReference type="ARBA" id="ARBA00023315"/>
    </source>
</evidence>
<evidence type="ECO:0000313" key="4">
    <source>
        <dbReference type="EMBL" id="PJC52637.1"/>
    </source>
</evidence>
<dbReference type="InterPro" id="IPR050832">
    <property type="entry name" value="Bact_Acetyltransf"/>
</dbReference>
<feature type="domain" description="N-acetyltransferase" evidence="3">
    <location>
        <begin position="1"/>
        <end position="111"/>
    </location>
</feature>
<dbReference type="GO" id="GO:0016747">
    <property type="term" value="F:acyltransferase activity, transferring groups other than amino-acyl groups"/>
    <property type="evidence" value="ECO:0007669"/>
    <property type="project" value="InterPro"/>
</dbReference>
<evidence type="ECO:0000256" key="1">
    <source>
        <dbReference type="ARBA" id="ARBA00022679"/>
    </source>
</evidence>
<dbReference type="PANTHER" id="PTHR43877:SF2">
    <property type="entry name" value="AMINOALKYLPHOSPHONATE N-ACETYLTRANSFERASE-RELATED"/>
    <property type="match status" value="1"/>
</dbReference>
<name>A0A2M8FA86_9BACT</name>
<evidence type="ECO:0000259" key="3">
    <source>
        <dbReference type="PROSITE" id="PS51186"/>
    </source>
</evidence>
<comment type="caution">
    <text evidence="4">The sequence shown here is derived from an EMBL/GenBank/DDBJ whole genome shotgun (WGS) entry which is preliminary data.</text>
</comment>
<dbReference type="SUPFAM" id="SSF55729">
    <property type="entry name" value="Acyl-CoA N-acyltransferases (Nat)"/>
    <property type="match status" value="1"/>
</dbReference>
<keyword evidence="2" id="KW-0012">Acyltransferase</keyword>
<protein>
    <submittedName>
        <fullName evidence="4">GNAT family N-acetyltransferase</fullName>
    </submittedName>
</protein>
<dbReference type="Gene3D" id="3.40.630.30">
    <property type="match status" value="1"/>
</dbReference>